<keyword evidence="2" id="KW-1185">Reference proteome</keyword>
<sequence>MSLHSWGRRKAHIRIDTRTRRGRKPESCWAREVEDVQCRSSRLSCCCNDPSNWRNRGSIIISLLALAAVDDASPPTTQARTIQSEMKFIGHIPPLAGLRVRMRRHGHEIEPVPWRSRLATQFVEHEDVRVCLSNVPHLRAVTETPVLVATASPAYA</sequence>
<name>A0A371DAY8_9APHY</name>
<dbReference type="Proteomes" id="UP000256964">
    <property type="component" value="Unassembled WGS sequence"/>
</dbReference>
<accession>A0A371DAY8</accession>
<dbReference type="AlphaFoldDB" id="A0A371DAY8"/>
<evidence type="ECO:0000313" key="2">
    <source>
        <dbReference type="Proteomes" id="UP000256964"/>
    </source>
</evidence>
<organism evidence="1 2">
    <name type="scientific">Lentinus brumalis</name>
    <dbReference type="NCBI Taxonomy" id="2498619"/>
    <lineage>
        <taxon>Eukaryota</taxon>
        <taxon>Fungi</taxon>
        <taxon>Dikarya</taxon>
        <taxon>Basidiomycota</taxon>
        <taxon>Agaricomycotina</taxon>
        <taxon>Agaricomycetes</taxon>
        <taxon>Polyporales</taxon>
        <taxon>Polyporaceae</taxon>
        <taxon>Lentinus</taxon>
    </lineage>
</organism>
<protein>
    <submittedName>
        <fullName evidence="1">Uncharacterized protein</fullName>
    </submittedName>
</protein>
<reference evidence="1 2" key="1">
    <citation type="journal article" date="2018" name="Biotechnol. Biofuels">
        <title>Integrative visual omics of the white-rot fungus Polyporus brumalis exposes the biotechnological potential of its oxidative enzymes for delignifying raw plant biomass.</title>
        <authorList>
            <person name="Miyauchi S."/>
            <person name="Rancon A."/>
            <person name="Drula E."/>
            <person name="Hage H."/>
            <person name="Chaduli D."/>
            <person name="Favel A."/>
            <person name="Grisel S."/>
            <person name="Henrissat B."/>
            <person name="Herpoel-Gimbert I."/>
            <person name="Ruiz-Duenas F.J."/>
            <person name="Chevret D."/>
            <person name="Hainaut M."/>
            <person name="Lin J."/>
            <person name="Wang M."/>
            <person name="Pangilinan J."/>
            <person name="Lipzen A."/>
            <person name="Lesage-Meessen L."/>
            <person name="Navarro D."/>
            <person name="Riley R."/>
            <person name="Grigoriev I.V."/>
            <person name="Zhou S."/>
            <person name="Raouche S."/>
            <person name="Rosso M.N."/>
        </authorList>
    </citation>
    <scope>NUCLEOTIDE SEQUENCE [LARGE SCALE GENOMIC DNA]</scope>
    <source>
        <strain evidence="1 2">BRFM 1820</strain>
    </source>
</reference>
<dbReference type="EMBL" id="KZ857403">
    <property type="protein sequence ID" value="RDX49690.1"/>
    <property type="molecule type" value="Genomic_DNA"/>
</dbReference>
<proteinExistence type="predicted"/>
<evidence type="ECO:0000313" key="1">
    <source>
        <dbReference type="EMBL" id="RDX49690.1"/>
    </source>
</evidence>
<gene>
    <name evidence="1" type="ORF">OH76DRAFT_506831</name>
</gene>